<comment type="caution">
    <text evidence="1">The sequence shown here is derived from an EMBL/GenBank/DDBJ whole genome shotgun (WGS) entry which is preliminary data.</text>
</comment>
<keyword evidence="2" id="KW-1185">Reference proteome</keyword>
<dbReference type="OrthoDB" id="2465376at2759"/>
<organism evidence="1 2">
    <name type="scientific">Racocetra fulgida</name>
    <dbReference type="NCBI Taxonomy" id="60492"/>
    <lineage>
        <taxon>Eukaryota</taxon>
        <taxon>Fungi</taxon>
        <taxon>Fungi incertae sedis</taxon>
        <taxon>Mucoromycota</taxon>
        <taxon>Glomeromycotina</taxon>
        <taxon>Glomeromycetes</taxon>
        <taxon>Diversisporales</taxon>
        <taxon>Gigasporaceae</taxon>
        <taxon>Racocetra</taxon>
    </lineage>
</organism>
<evidence type="ECO:0000313" key="2">
    <source>
        <dbReference type="Proteomes" id="UP000789396"/>
    </source>
</evidence>
<proteinExistence type="predicted"/>
<accession>A0A9N9BPC9</accession>
<protein>
    <submittedName>
        <fullName evidence="1">13664_t:CDS:1</fullName>
    </submittedName>
</protein>
<dbReference type="EMBL" id="CAJVPZ010006407">
    <property type="protein sequence ID" value="CAG8573433.1"/>
    <property type="molecule type" value="Genomic_DNA"/>
</dbReference>
<reference evidence="1" key="1">
    <citation type="submission" date="2021-06" db="EMBL/GenBank/DDBJ databases">
        <authorList>
            <person name="Kallberg Y."/>
            <person name="Tangrot J."/>
            <person name="Rosling A."/>
        </authorList>
    </citation>
    <scope>NUCLEOTIDE SEQUENCE</scope>
    <source>
        <strain evidence="1">IN212</strain>
    </source>
</reference>
<dbReference type="Proteomes" id="UP000789396">
    <property type="component" value="Unassembled WGS sequence"/>
</dbReference>
<dbReference type="AlphaFoldDB" id="A0A9N9BPC9"/>
<name>A0A9N9BPC9_9GLOM</name>
<sequence>MTRTEDITRPTTANIYDTSSLSTITEELATMLIESKANQENKMLNQIQKIKNPQTSQIDYNSELDHKLDRIAEKIGEKINEDLETIANDIIGLVDEFLGYIMEKVKEKSLSVAKDIRRTYVYNLGETPAAPHNKDVTEAYASELTFSHPYKEILKILQINCTSSEISKDEAETLAKKRRRKKLYVPEMAFRSEAIHIIKQIDRAIRVDESGKKGSGRVQPDKRICIT</sequence>
<evidence type="ECO:0000313" key="1">
    <source>
        <dbReference type="EMBL" id="CAG8573433.1"/>
    </source>
</evidence>
<gene>
    <name evidence="1" type="ORF">RFULGI_LOCUS5554</name>
</gene>